<sequence length="186" mass="21158">MELKEAIYTRRSTRNYKSEFVSDEIINELIYAGTNAPSAMNTQPWAFSVIQDRILLQQLSDEAKEYLLDTLESRPYLESYRATFHDPEFNIFYNAPALLTIYAKPEGPNPAGDCTLVAQNVMLMAHSMGLGTCWIGFAQMFLNVPIIKERLGVPQNYTIIAPIIFGYPAEKSGYVQKDDPSILFWK</sequence>
<evidence type="ECO:0000313" key="2">
    <source>
        <dbReference type="EMBL" id="PJJ29262.1"/>
    </source>
</evidence>
<evidence type="ECO:0000259" key="1">
    <source>
        <dbReference type="Pfam" id="PF00881"/>
    </source>
</evidence>
<dbReference type="SUPFAM" id="SSF55469">
    <property type="entry name" value="FMN-dependent nitroreductase-like"/>
    <property type="match status" value="1"/>
</dbReference>
<feature type="domain" description="Nitroreductase" evidence="1">
    <location>
        <begin position="7"/>
        <end position="167"/>
    </location>
</feature>
<comment type="caution">
    <text evidence="2">The sequence shown here is derived from an EMBL/GenBank/DDBJ whole genome shotgun (WGS) entry which is preliminary data.</text>
</comment>
<proteinExistence type="predicted"/>
<dbReference type="GO" id="GO:0016491">
    <property type="term" value="F:oxidoreductase activity"/>
    <property type="evidence" value="ECO:0007669"/>
    <property type="project" value="InterPro"/>
</dbReference>
<dbReference type="CDD" id="cd02136">
    <property type="entry name" value="PnbA_NfnB-like"/>
    <property type="match status" value="1"/>
</dbReference>
<dbReference type="RefSeq" id="WP_100305669.1">
    <property type="nucleotide sequence ID" value="NZ_PGET01000001.1"/>
</dbReference>
<dbReference type="InterPro" id="IPR050627">
    <property type="entry name" value="Nitroreductase/BluB"/>
</dbReference>
<name>A0A2M8Z728_9FIRM</name>
<dbReference type="AlphaFoldDB" id="A0A2M8Z728"/>
<dbReference type="Gene3D" id="3.40.109.10">
    <property type="entry name" value="NADH Oxidase"/>
    <property type="match status" value="1"/>
</dbReference>
<dbReference type="PANTHER" id="PTHR23026">
    <property type="entry name" value="NADPH NITROREDUCTASE"/>
    <property type="match status" value="1"/>
</dbReference>
<dbReference type="InterPro" id="IPR000415">
    <property type="entry name" value="Nitroreductase-like"/>
</dbReference>
<gene>
    <name evidence="2" type="ORF">H171_2802</name>
</gene>
<dbReference type="Proteomes" id="UP000231092">
    <property type="component" value="Unassembled WGS sequence"/>
</dbReference>
<dbReference type="Pfam" id="PF00881">
    <property type="entry name" value="Nitroreductase"/>
    <property type="match status" value="1"/>
</dbReference>
<dbReference type="InterPro" id="IPR029479">
    <property type="entry name" value="Nitroreductase"/>
</dbReference>
<organism evidence="2 3">
    <name type="scientific">[Clostridium] celerecrescens 18A</name>
    <dbReference type="NCBI Taxonomy" id="1286362"/>
    <lineage>
        <taxon>Bacteria</taxon>
        <taxon>Bacillati</taxon>
        <taxon>Bacillota</taxon>
        <taxon>Clostridia</taxon>
        <taxon>Lachnospirales</taxon>
        <taxon>Lachnospiraceae</taxon>
        <taxon>Lacrimispora</taxon>
    </lineage>
</organism>
<accession>A0A2M8Z728</accession>
<dbReference type="PANTHER" id="PTHR23026:SF123">
    <property type="entry name" value="NAD(P)H NITROREDUCTASE RV3131-RELATED"/>
    <property type="match status" value="1"/>
</dbReference>
<reference evidence="2 3" key="1">
    <citation type="submission" date="2017-11" db="EMBL/GenBank/DDBJ databases">
        <title>Understudied soil microbes with underappreciated capabilities: Untangling the Clostridium saccharolyticum group.</title>
        <authorList>
            <person name="Leschine S."/>
        </authorList>
    </citation>
    <scope>NUCLEOTIDE SEQUENCE [LARGE SCALE GENOMIC DNA]</scope>
    <source>
        <strain evidence="2 3">18A</strain>
    </source>
</reference>
<dbReference type="OrthoDB" id="9783470at2"/>
<protein>
    <submittedName>
        <fullName evidence="2">Nitroreductase</fullName>
    </submittedName>
</protein>
<evidence type="ECO:0000313" key="3">
    <source>
        <dbReference type="Proteomes" id="UP000231092"/>
    </source>
</evidence>
<dbReference type="EMBL" id="PGET01000001">
    <property type="protein sequence ID" value="PJJ29262.1"/>
    <property type="molecule type" value="Genomic_DNA"/>
</dbReference>